<reference evidence="1 2" key="1">
    <citation type="submission" date="2015-09" db="EMBL/GenBank/DDBJ databases">
        <authorList>
            <consortium name="Pathogen Informatics"/>
        </authorList>
    </citation>
    <scope>NUCLEOTIDE SEQUENCE [LARGE SCALE GENOMIC DNA]</scope>
    <source>
        <strain evidence="1 2">2789STDY5834858</strain>
    </source>
</reference>
<gene>
    <name evidence="1" type="ORF">ERS852473_01903</name>
</gene>
<proteinExistence type="predicted"/>
<keyword evidence="2" id="KW-1185">Reference proteome</keyword>
<protein>
    <submittedName>
        <fullName evidence="1">Uncharacterized protein</fullName>
    </submittedName>
</protein>
<sequence>MSAPKIEKPQNSIDKNQAISDIIESIALEETGLAHIINAEGEKIQKALEIADCADDLISVNESVKDTLVNIIKMQMLLQFKLEEASKIQEQQC</sequence>
<dbReference type="RefSeq" id="WP_055259842.1">
    <property type="nucleotide sequence ID" value="NZ_BCMV01000046.1"/>
</dbReference>
<name>A0ABM9URN2_SARVE</name>
<dbReference type="Proteomes" id="UP000095488">
    <property type="component" value="Unassembled WGS sequence"/>
</dbReference>
<dbReference type="Pfam" id="PF26595">
    <property type="entry name" value="A_ENA"/>
    <property type="match status" value="1"/>
</dbReference>
<dbReference type="EMBL" id="CYZR01000006">
    <property type="protein sequence ID" value="CUO10106.1"/>
    <property type="molecule type" value="Genomic_DNA"/>
</dbReference>
<evidence type="ECO:0000313" key="2">
    <source>
        <dbReference type="Proteomes" id="UP000095488"/>
    </source>
</evidence>
<evidence type="ECO:0000313" key="1">
    <source>
        <dbReference type="EMBL" id="CUO10106.1"/>
    </source>
</evidence>
<accession>A0ABM9URN2</accession>
<comment type="caution">
    <text evidence="1">The sequence shown here is derived from an EMBL/GenBank/DDBJ whole genome shotgun (WGS) entry which is preliminary data.</text>
</comment>
<dbReference type="InterPro" id="IPR058705">
    <property type="entry name" value="A_ENA"/>
</dbReference>
<organism evidence="1 2">
    <name type="scientific">Sarcina ventriculi</name>
    <name type="common">Clostridium ventriculi</name>
    <dbReference type="NCBI Taxonomy" id="1267"/>
    <lineage>
        <taxon>Bacteria</taxon>
        <taxon>Bacillati</taxon>
        <taxon>Bacillota</taxon>
        <taxon>Clostridia</taxon>
        <taxon>Eubacteriales</taxon>
        <taxon>Clostridiaceae</taxon>
        <taxon>Sarcina</taxon>
    </lineage>
</organism>